<dbReference type="Pfam" id="PF00486">
    <property type="entry name" value="Trans_reg_C"/>
    <property type="match status" value="1"/>
</dbReference>
<dbReference type="GO" id="GO:0000160">
    <property type="term" value="P:phosphorelay signal transduction system"/>
    <property type="evidence" value="ECO:0007669"/>
    <property type="project" value="InterPro"/>
</dbReference>
<evidence type="ECO:0000313" key="8">
    <source>
        <dbReference type="EMBL" id="PRX60418.1"/>
    </source>
</evidence>
<evidence type="ECO:0000256" key="3">
    <source>
        <dbReference type="ARBA" id="ARBA00023125"/>
    </source>
</evidence>
<dbReference type="PROSITE" id="PS51755">
    <property type="entry name" value="OMPR_PHOB"/>
    <property type="match status" value="1"/>
</dbReference>
<proteinExistence type="inferred from homology"/>
<dbReference type="InterPro" id="IPR005158">
    <property type="entry name" value="BTAD"/>
</dbReference>
<dbReference type="SUPFAM" id="SSF46894">
    <property type="entry name" value="C-terminal effector domain of the bipartite response regulators"/>
    <property type="match status" value="1"/>
</dbReference>
<reference evidence="8 9" key="1">
    <citation type="submission" date="2018-03" db="EMBL/GenBank/DDBJ databases">
        <title>Genomic Encyclopedia of Type Strains, Phase III (KMG-III): the genomes of soil and plant-associated and newly described type strains.</title>
        <authorList>
            <person name="Whitman W."/>
        </authorList>
    </citation>
    <scope>NUCLEOTIDE SEQUENCE [LARGE SCALE GENOMIC DNA]</scope>
    <source>
        <strain evidence="8 9">CGMCC 4.7104</strain>
    </source>
</reference>
<dbReference type="SUPFAM" id="SSF48452">
    <property type="entry name" value="TPR-like"/>
    <property type="match status" value="1"/>
</dbReference>
<dbReference type="SUPFAM" id="SSF52540">
    <property type="entry name" value="P-loop containing nucleoside triphosphate hydrolases"/>
    <property type="match status" value="1"/>
</dbReference>
<evidence type="ECO:0000259" key="7">
    <source>
        <dbReference type="PROSITE" id="PS51755"/>
    </source>
</evidence>
<dbReference type="InterPro" id="IPR016032">
    <property type="entry name" value="Sig_transdc_resp-reg_C-effctor"/>
</dbReference>
<accession>A0A2T0MQK9</accession>
<feature type="compositionally biased region" description="Low complexity" evidence="6">
    <location>
        <begin position="293"/>
        <end position="304"/>
    </location>
</feature>
<evidence type="ECO:0000256" key="2">
    <source>
        <dbReference type="ARBA" id="ARBA00023015"/>
    </source>
</evidence>
<keyword evidence="2" id="KW-0805">Transcription regulation</keyword>
<dbReference type="SMART" id="SM00862">
    <property type="entry name" value="Trans_reg_C"/>
    <property type="match status" value="1"/>
</dbReference>
<dbReference type="InterPro" id="IPR011990">
    <property type="entry name" value="TPR-like_helical_dom_sf"/>
</dbReference>
<dbReference type="InterPro" id="IPR027417">
    <property type="entry name" value="P-loop_NTPase"/>
</dbReference>
<comment type="caution">
    <text evidence="8">The sequence shown here is derived from an EMBL/GenBank/DDBJ whole genome shotgun (WGS) entry which is preliminary data.</text>
</comment>
<dbReference type="GO" id="GO:0003677">
    <property type="term" value="F:DNA binding"/>
    <property type="evidence" value="ECO:0007669"/>
    <property type="project" value="UniProtKB-UniRule"/>
</dbReference>
<dbReference type="OrthoDB" id="134712at2"/>
<dbReference type="Pfam" id="PF13191">
    <property type="entry name" value="AAA_16"/>
    <property type="match status" value="1"/>
</dbReference>
<evidence type="ECO:0000256" key="5">
    <source>
        <dbReference type="PROSITE-ProRule" id="PRU01091"/>
    </source>
</evidence>
<dbReference type="GO" id="GO:0006355">
    <property type="term" value="P:regulation of DNA-templated transcription"/>
    <property type="evidence" value="ECO:0007669"/>
    <property type="project" value="InterPro"/>
</dbReference>
<dbReference type="CDD" id="cd15831">
    <property type="entry name" value="BTAD"/>
    <property type="match status" value="1"/>
</dbReference>
<keyword evidence="9" id="KW-1185">Reference proteome</keyword>
<dbReference type="Gene3D" id="1.25.40.10">
    <property type="entry name" value="Tetratricopeptide repeat domain"/>
    <property type="match status" value="1"/>
</dbReference>
<dbReference type="RefSeq" id="WP_106247158.1">
    <property type="nucleotide sequence ID" value="NZ_PVNG01000017.1"/>
</dbReference>
<evidence type="ECO:0000256" key="6">
    <source>
        <dbReference type="SAM" id="MobiDB-lite"/>
    </source>
</evidence>
<dbReference type="AlphaFoldDB" id="A0A2T0MQK9"/>
<name>A0A2T0MQK9_9ACTN</name>
<dbReference type="Gene3D" id="1.10.10.10">
    <property type="entry name" value="Winged helix-like DNA-binding domain superfamily/Winged helix DNA-binding domain"/>
    <property type="match status" value="1"/>
</dbReference>
<gene>
    <name evidence="8" type="ORF">B0I32_117185</name>
</gene>
<dbReference type="InterPro" id="IPR001867">
    <property type="entry name" value="OmpR/PhoB-type_DNA-bd"/>
</dbReference>
<comment type="similarity">
    <text evidence="1">Belongs to the AfsR/DnrI/RedD regulatory family.</text>
</comment>
<protein>
    <submittedName>
        <fullName evidence="8">SARP family transcriptional regulator</fullName>
    </submittedName>
</protein>
<dbReference type="PANTHER" id="PTHR35807">
    <property type="entry name" value="TRANSCRIPTIONAL REGULATOR REDD-RELATED"/>
    <property type="match status" value="1"/>
</dbReference>
<feature type="domain" description="OmpR/PhoB-type" evidence="7">
    <location>
        <begin position="12"/>
        <end position="118"/>
    </location>
</feature>
<keyword evidence="3 5" id="KW-0238">DNA-binding</keyword>
<feature type="DNA-binding region" description="OmpR/PhoB-type" evidence="5">
    <location>
        <begin position="12"/>
        <end position="118"/>
    </location>
</feature>
<dbReference type="Proteomes" id="UP000238312">
    <property type="component" value="Unassembled WGS sequence"/>
</dbReference>
<dbReference type="Pfam" id="PF03704">
    <property type="entry name" value="BTAD"/>
    <property type="match status" value="1"/>
</dbReference>
<dbReference type="InterPro" id="IPR041664">
    <property type="entry name" value="AAA_16"/>
</dbReference>
<dbReference type="InterPro" id="IPR051677">
    <property type="entry name" value="AfsR-DnrI-RedD_regulator"/>
</dbReference>
<organism evidence="8 9">
    <name type="scientific">Nonomuraea fuscirosea</name>
    <dbReference type="NCBI Taxonomy" id="1291556"/>
    <lineage>
        <taxon>Bacteria</taxon>
        <taxon>Bacillati</taxon>
        <taxon>Actinomycetota</taxon>
        <taxon>Actinomycetes</taxon>
        <taxon>Streptosporangiales</taxon>
        <taxon>Streptosporangiaceae</taxon>
        <taxon>Nonomuraea</taxon>
    </lineage>
</organism>
<dbReference type="EMBL" id="PVNG01000017">
    <property type="protein sequence ID" value="PRX60418.1"/>
    <property type="molecule type" value="Genomic_DNA"/>
</dbReference>
<evidence type="ECO:0000313" key="9">
    <source>
        <dbReference type="Proteomes" id="UP000238312"/>
    </source>
</evidence>
<sequence length="1087" mass="116258">MAVRDHPTQPGGSARSASGNLLRLQILGPLRLWRDGVELDAGPRQQAYLLALLLAREGRLVSMGELVDLIWDDDAPASAVNVIHKYVGALRRLLEPTLPIRGTGSYLRRRNNGYLFVAGTGMLDLTVFRERAHAGEAALTEQRREAAFDCYVEALGLWQGSAGEGLAYGPAAMPIFAGLDSEFLSTCTAAAELAVSLGRPERVLAPLQLAASMSPLHEPVHASLISTLGAAGQQAQALSLYQTVRNRLAEELGIDPGPALRTAHQHVLNETVAPESVRMTDGQPAGRPPASWQPAAAPGTQPATGLVGRTEELAVLRRATESALAGGSGLVVVDGEPGVGKTRLLEEIAAEAEARGALVVWGRCLEGDGTPSMWPWVQAVGTVLNALPAAARDKWLATELSRLVDPHGDGSAAPAMPDSGAQFRQFERVVAAVGAASALRPALLLFDDLQWADVASLRLFSHLATRLPDRIALIGALRDHAPAPGTQLSRLLAAASRAPGHRRIHLGPLSPAEVAEVVRGETSQFPAPDVTRSIHARTAGNPFFVRELSRLLADGGVLTQDAVARAGVPSTVRDVVRDRMAGLDEGTQRLLQVAALIGRDVSLALLARATGLDLPTCLDRLEPLEALGLLGPAADNPYAFRFTHDLVRESVAETTPLWRTPSLHLSVADALEHFDAEGESVAERLAFHLWAAGPLADSARTAHAMVRAGRRAASKSAFQAAERHLRQAVEVARTAGLAEVELAALSQLTAVLGMSSMYGNLVPELLERAEQLARDLGQEVEATDFLFSRWVVHQQGIELDRSGPLARRLLDQGRASSNPIVYAYGLEAWGLHQWDLGNAGESFRLLTEANRVMLRDLARREDNQVRHDLQLLMAGMLAEISALHGEIDAARALFDTLEADAGEEPYAVTIWSAIAVRTAVIVGDPEWALRAADRGIAVDPGFSFVFLGTYQRLARCWALAVTGRDPAGAAAEAERLIGALLLDPPRSCVATWHGLLGEMWLAAGALAEAAAALDLADHCLDTYGQRYPEGLLLLLRARVQQALGKPVALVRATAERARALSAEREAHLFARRAELFLAELGDEPPAR</sequence>
<feature type="region of interest" description="Disordered" evidence="6">
    <location>
        <begin position="278"/>
        <end position="304"/>
    </location>
</feature>
<evidence type="ECO:0000256" key="4">
    <source>
        <dbReference type="ARBA" id="ARBA00023163"/>
    </source>
</evidence>
<dbReference type="SMART" id="SM01043">
    <property type="entry name" value="BTAD"/>
    <property type="match status" value="1"/>
</dbReference>
<dbReference type="InterPro" id="IPR036388">
    <property type="entry name" value="WH-like_DNA-bd_sf"/>
</dbReference>
<dbReference type="PANTHER" id="PTHR35807:SF1">
    <property type="entry name" value="TRANSCRIPTIONAL REGULATOR REDD"/>
    <property type="match status" value="1"/>
</dbReference>
<keyword evidence="4" id="KW-0804">Transcription</keyword>
<evidence type="ECO:0000256" key="1">
    <source>
        <dbReference type="ARBA" id="ARBA00005820"/>
    </source>
</evidence>